<dbReference type="AlphaFoldDB" id="A0A2N1NMI8"/>
<dbReference type="VEuPathDB" id="FungiDB:RhiirA1_398005"/>
<evidence type="ECO:0000313" key="2">
    <source>
        <dbReference type="Proteomes" id="UP000233469"/>
    </source>
</evidence>
<comment type="caution">
    <text evidence="1">The sequence shown here is derived from an EMBL/GenBank/DDBJ whole genome shotgun (WGS) entry which is preliminary data.</text>
</comment>
<organism evidence="1 2">
    <name type="scientific">Rhizophagus irregularis</name>
    <dbReference type="NCBI Taxonomy" id="588596"/>
    <lineage>
        <taxon>Eukaryota</taxon>
        <taxon>Fungi</taxon>
        <taxon>Fungi incertae sedis</taxon>
        <taxon>Mucoromycota</taxon>
        <taxon>Glomeromycotina</taxon>
        <taxon>Glomeromycetes</taxon>
        <taxon>Glomerales</taxon>
        <taxon>Glomeraceae</taxon>
        <taxon>Rhizophagus</taxon>
    </lineage>
</organism>
<dbReference type="VEuPathDB" id="FungiDB:RhiirA1_538820"/>
<dbReference type="EMBL" id="LLXL01000263">
    <property type="protein sequence ID" value="PKK75147.1"/>
    <property type="molecule type" value="Genomic_DNA"/>
</dbReference>
<sequence>MANFRNLLNFNIWSRDMRSKYSYLSNGNNPLAPHVINTPAVTPNINGRILPPQINNISQISPNVCNGVNALNPSCGNSCPLPGNNPYIVDNSPHAANNIYQGQKSSMRDHHISLQQQQQKRFYEVPVCSEYMGSTSTNNYSPNDNNPLINPLVPQMINVPAVTPNIYGQILPPQIGYLDIPQISPNVCNSMNAFNSYCGSSCPLPGTNPFTVNNSPHAVNDIYQGQKSSMMRDYHISLQQQQQKRSYEVPVISEYMGFTPTNNYSPNDNNPLVPHVINAPAVTPNNLSIPQISSNVCSSFSPLPDNDSQNFSIMDSSSHAVNDNYQDQESSTMHDCRISLQQQQQKRDYEVPGFSEYMVSIATNSYPPNGNNPLVPNVISTPAVTHNINGQILSPQMNHHNTPQISPNVCNGVNTFNPSCGNSCPLSCNNPSIAYNSPHVANDNYQGQECPTMCDYHISHQKQVYELPEFPGNVGFTLTNNHQFAQSMNIPQIEPGGQILASQSEISQGSLSNYGSTVQSYVPDNNCVRQSSETTSLQNYQNYYYSPSQQQ</sequence>
<gene>
    <name evidence="1" type="ORF">RhiirC2_863415</name>
</gene>
<dbReference type="OrthoDB" id="2335576at2759"/>
<proteinExistence type="predicted"/>
<reference evidence="1 2" key="1">
    <citation type="submission" date="2016-04" db="EMBL/GenBank/DDBJ databases">
        <title>Genome analyses suggest a sexual origin of heterokaryosis in a supposedly ancient asexual fungus.</title>
        <authorList>
            <person name="Ropars J."/>
            <person name="Sedzielewska K."/>
            <person name="Noel J."/>
            <person name="Charron P."/>
            <person name="Farinelli L."/>
            <person name="Marton T."/>
            <person name="Kruger M."/>
            <person name="Pelin A."/>
            <person name="Brachmann A."/>
            <person name="Corradi N."/>
        </authorList>
    </citation>
    <scope>NUCLEOTIDE SEQUENCE [LARGE SCALE GENOMIC DNA]</scope>
    <source>
        <strain evidence="1 2">C2</strain>
    </source>
</reference>
<reference evidence="1 2" key="2">
    <citation type="submission" date="2017-10" db="EMBL/GenBank/DDBJ databases">
        <title>Extensive intraspecific genome diversity in a model arbuscular mycorrhizal fungus.</title>
        <authorList>
            <person name="Chen E.C.H."/>
            <person name="Morin E."/>
            <person name="Baudet D."/>
            <person name="Noel J."/>
            <person name="Ndikumana S."/>
            <person name="Charron P."/>
            <person name="St-Onge C."/>
            <person name="Giorgi J."/>
            <person name="Grigoriev I.V."/>
            <person name="Roux C."/>
            <person name="Martin F.M."/>
            <person name="Corradi N."/>
        </authorList>
    </citation>
    <scope>NUCLEOTIDE SEQUENCE [LARGE SCALE GENOMIC DNA]</scope>
    <source>
        <strain evidence="1 2">C2</strain>
    </source>
</reference>
<accession>A0A2N1NMI8</accession>
<dbReference type="Proteomes" id="UP000233469">
    <property type="component" value="Unassembled WGS sequence"/>
</dbReference>
<name>A0A2N1NMI8_9GLOM</name>
<dbReference type="VEuPathDB" id="FungiDB:FUN_015112"/>
<evidence type="ECO:0000313" key="1">
    <source>
        <dbReference type="EMBL" id="PKK75147.1"/>
    </source>
</evidence>
<dbReference type="VEuPathDB" id="FungiDB:RhiirFUN_010900"/>
<protein>
    <submittedName>
        <fullName evidence="1">Uncharacterized protein</fullName>
    </submittedName>
</protein>